<dbReference type="PROSITE" id="PS50089">
    <property type="entry name" value="ZF_RING_2"/>
    <property type="match status" value="1"/>
</dbReference>
<evidence type="ECO:0007829" key="29">
    <source>
        <dbReference type="PubMed" id="23806337"/>
    </source>
</evidence>
<proteinExistence type="evidence at protein level"/>
<evidence type="ECO:0000259" key="22">
    <source>
        <dbReference type="PROSITE" id="PS50089"/>
    </source>
</evidence>
<protein>
    <recommendedName>
        <fullName evidence="19">E3 ubiquitin protein ligase</fullName>
        <ecNumber evidence="19">2.3.2.27</ecNumber>
    </recommendedName>
</protein>
<evidence type="ECO:0000256" key="8">
    <source>
        <dbReference type="ARBA" id="ARBA00022723"/>
    </source>
</evidence>
<comment type="function">
    <text evidence="17">Component of the RNF20/40 E3 ubiquitin-protein ligase complex that mediates monoubiquitination of 'Lys-120' of histone H2B (H2BK120ub1). H2BK120ub1 gives a specific tag for epigenetic transcriptional activation and is also prerequisite for histone H3 'Lys-4' and 'Lys-79' methylation (H3K4me and H3K79me, respectively). It thereby plays a central role in histone code and gene regulation. The RNF20/40 complex forms a H2B ubiquitin ligase complex in cooperation with the E2 enzyme UBE2A or UBE2B; reports about the cooperation with UBE2E1/UBCH are contradictory. Required for transcriptional activation of Hox genes.</text>
</comment>
<keyword evidence="14" id="KW-0007">Acetylation</keyword>
<dbReference type="Pfam" id="PF26095">
    <property type="entry name" value="CC_Bre1"/>
    <property type="match status" value="1"/>
</dbReference>
<feature type="compositionally biased region" description="Basic and acidic residues" evidence="21">
    <location>
        <begin position="18"/>
        <end position="28"/>
    </location>
</feature>
<dbReference type="Bgee" id="ENSMUSG00000030816">
    <property type="expression patterns" value="Expressed in granulocyte and 173 other cell types or tissues"/>
</dbReference>
<evidence type="ECO:0000256" key="11">
    <source>
        <dbReference type="ARBA" id="ARBA00022833"/>
    </source>
</evidence>
<dbReference type="EC" id="2.3.2.27" evidence="19"/>
<feature type="coiled-coil region" evidence="20">
    <location>
        <begin position="858"/>
        <end position="885"/>
    </location>
</feature>
<evidence type="ECO:0000256" key="1">
    <source>
        <dbReference type="ARBA" id="ARBA00000900"/>
    </source>
</evidence>
<name>A0A0X1KG60_MOUSE</name>
<evidence type="ECO:0000313" key="24">
    <source>
        <dbReference type="MGI" id="MGI:2142048"/>
    </source>
</evidence>
<dbReference type="GO" id="GO:0016567">
    <property type="term" value="P:protein ubiquitination"/>
    <property type="evidence" value="ECO:0007669"/>
    <property type="project" value="UniProtKB-UniRule"/>
</dbReference>
<sequence length="961" mass="109338">MSGLSNKRAAGDGGSGPPEKKMNREEKTTTTLIEPIRLGGISSTEEMDSKVLQFKNKKLAERLEQRQACEDELRERIEKLEKRQATDDATLLIVNRYWAQLDETVEALLQCYENQRELSSGTEVPGCQEGLTRDVIPRPDPGTSDLREPLPVQFRAPLSEPALAFVVALGASSCEEVELQLQGRMEFSKAAVSRVVEASDRLQRQVEELCQRVYSRGDSEAPGEVARVRTRELGRENRRLQDLATQLQEKHHRISLEYSELQDKVTSTETKVLEMETTVEDLQWDIEKLRKREQKLNKHLAEALEQLNSGYYVSGSSTGFQGGQITLSMQKVALRSLPEEVVRETGEYRMLQAQFSLLYNESLQVKTQLDEARGLLLASKNSHLRHIEHMESDELGLQKKLRTEVIQLEDTLAQVRKEYEMLRIEFEQNLAANEQAGPINREMRHLISSLQNHNHQLKGDAQRYKRKLREVQAEIGKLRAQASGSSHCIPTLSHPDDPGLNALAPGKEDSGPGPGGTPDCKKEMALLAGATSATSSIKKEELVSSEDDAQALTPVTQGLPSRGREPEARPKRELREREGPSLGPPPAASTLSRADREKAKVEEAKRKESELLKGLRAELKKAQESQKEMKLLLDMYKSAPKEQRDKVQLMAAERKAKAEVDELRSRIRELEERDRRESKKIADEDALRRIRQAEEQIEHLQRKLGATKQEEEALLSEMDVTGQAFEDMQEQNGRLLQQLREKDDANFKLMSERIKANQIHKLLREEKDELGEQVLGLKSQVDAQLLTVQKLEEKERALQGSLGGVEKELTLRSQALELNKRKAVEAAQLAEDLKVQLEHVQTRLREIQPCLAESRAAREKESFNLKRAQEDISRLRRKLEKQRKVEVYADADEILQEEIKEYKARLTCPCCNTRKKDAVLTKCFHVFCFECVRGRYEARQRKCPKCNAAFGAHDFHRVYIS</sequence>
<feature type="compositionally biased region" description="Low complexity" evidence="21">
    <location>
        <begin position="525"/>
        <end position="536"/>
    </location>
</feature>
<keyword evidence="11 19" id="KW-0862">Zinc</keyword>
<reference evidence="23" key="5">
    <citation type="submission" date="2025-08" db="UniProtKB">
        <authorList>
            <consortium name="Ensembl"/>
        </authorList>
    </citation>
    <scope>IDENTIFICATION</scope>
    <source>
        <strain evidence="23">C57BL/6J</strain>
    </source>
</reference>
<dbReference type="AGR" id="MGI:2142048"/>
<keyword evidence="16 19" id="KW-0539">Nucleus</keyword>
<feature type="region of interest" description="Disordered" evidence="21">
    <location>
        <begin position="1"/>
        <end position="40"/>
    </location>
</feature>
<keyword evidence="12" id="KW-0832">Ubl conjugation</keyword>
<dbReference type="InterPro" id="IPR001841">
    <property type="entry name" value="Znf_RING"/>
</dbReference>
<dbReference type="FunFam" id="3.30.40.10:FF:000040">
    <property type="entry name" value="E3 ubiquitin protein ligase"/>
    <property type="match status" value="1"/>
</dbReference>
<evidence type="ECO:0007829" key="27">
    <source>
        <dbReference type="ProteomicsDB" id="A0A0X1KG60"/>
    </source>
</evidence>
<reference evidence="23 25" key="1">
    <citation type="journal article" date="2009" name="PLoS Biol.">
        <title>Lineage-specific biology revealed by a finished genome assembly of the mouse.</title>
        <authorList>
            <consortium name="Mouse Genome Sequencing Consortium"/>
            <person name="Church D.M."/>
            <person name="Goodstadt L."/>
            <person name="Hillier L.W."/>
            <person name="Zody M.C."/>
            <person name="Goldstein S."/>
            <person name="She X."/>
            <person name="Bult C.J."/>
            <person name="Agarwala R."/>
            <person name="Cherry J.L."/>
            <person name="DiCuccio M."/>
            <person name="Hlavina W."/>
            <person name="Kapustin Y."/>
            <person name="Meric P."/>
            <person name="Maglott D."/>
            <person name="Birtle Z."/>
            <person name="Marques A.C."/>
            <person name="Graves T."/>
            <person name="Zhou S."/>
            <person name="Teague B."/>
            <person name="Potamousis K."/>
            <person name="Churas C."/>
            <person name="Place M."/>
            <person name="Herschleb J."/>
            <person name="Runnheim R."/>
            <person name="Forrest D."/>
            <person name="Amos-Landgraf J."/>
            <person name="Schwartz D.C."/>
            <person name="Cheng Z."/>
            <person name="Lindblad-Toh K."/>
            <person name="Eichler E.E."/>
            <person name="Ponting C.P."/>
        </authorList>
    </citation>
    <scope>NUCLEOTIDE SEQUENCE [LARGE SCALE GENOMIC DNA]</scope>
    <source>
        <strain evidence="23 25">C57BL/6J</strain>
    </source>
</reference>
<keyword evidence="6" id="KW-0597">Phosphoprotein</keyword>
<comment type="similarity">
    <text evidence="4 19">Belongs to the BRE1 family.</text>
</comment>
<dbReference type="InterPro" id="IPR017907">
    <property type="entry name" value="Znf_RING_CS"/>
</dbReference>
<organism evidence="23 25">
    <name type="scientific">Mus musculus</name>
    <name type="common">Mouse</name>
    <dbReference type="NCBI Taxonomy" id="10090"/>
    <lineage>
        <taxon>Eukaryota</taxon>
        <taxon>Metazoa</taxon>
        <taxon>Chordata</taxon>
        <taxon>Craniata</taxon>
        <taxon>Vertebrata</taxon>
        <taxon>Euteleostomi</taxon>
        <taxon>Mammalia</taxon>
        <taxon>Eutheria</taxon>
        <taxon>Euarchontoglires</taxon>
        <taxon>Glires</taxon>
        <taxon>Rodentia</taxon>
        <taxon>Myomorpha</taxon>
        <taxon>Muroidea</taxon>
        <taxon>Muridae</taxon>
        <taxon>Murinae</taxon>
        <taxon>Mus</taxon>
        <taxon>Mus</taxon>
    </lineage>
</organism>
<dbReference type="Pfam" id="PF00097">
    <property type="entry name" value="zf-C3HC4"/>
    <property type="match status" value="1"/>
</dbReference>
<feature type="coiled-coil region" evidence="20">
    <location>
        <begin position="230"/>
        <end position="306"/>
    </location>
</feature>
<dbReference type="GO" id="GO:0061630">
    <property type="term" value="F:ubiquitin protein ligase activity"/>
    <property type="evidence" value="ECO:0007669"/>
    <property type="project" value="UniProtKB-EC"/>
</dbReference>
<dbReference type="MGI" id="MGI:2142048">
    <property type="gene designation" value="Rnf40"/>
</dbReference>
<keyword evidence="26 27" id="KW-1267">Proteomics identification</keyword>
<dbReference type="GO" id="GO:0005634">
    <property type="term" value="C:nucleus"/>
    <property type="evidence" value="ECO:0007669"/>
    <property type="project" value="UniProtKB-SubCell"/>
</dbReference>
<dbReference type="InterPro" id="IPR058643">
    <property type="entry name" value="BRE1-like_CC"/>
</dbReference>
<dbReference type="GO" id="GO:0008270">
    <property type="term" value="F:zinc ion binding"/>
    <property type="evidence" value="ECO:0007669"/>
    <property type="project" value="UniProtKB-KW"/>
</dbReference>
<dbReference type="CDD" id="cd16815">
    <property type="entry name" value="RING-HC_RNF40"/>
    <property type="match status" value="1"/>
</dbReference>
<keyword evidence="5" id="KW-1017">Isopeptide bond</keyword>
<evidence type="ECO:0000256" key="7">
    <source>
        <dbReference type="ARBA" id="ARBA00022679"/>
    </source>
</evidence>
<reference evidence="29" key="4">
    <citation type="journal article" date="2013" name="Mol. Cell">
        <title>SIRT5-mediated lysine desuccinylation impacts diverse metabolic pathways.</title>
        <authorList>
            <person name="Park J."/>
            <person name="Chen Y."/>
            <person name="Tishkoff D.X."/>
            <person name="Peng C."/>
            <person name="Tan M."/>
            <person name="Dai L."/>
            <person name="Xie Z."/>
            <person name="Zhang Y."/>
            <person name="Zwaans B.M."/>
            <person name="Skinner M.E."/>
            <person name="Lombard D.B."/>
            <person name="Zhao Y."/>
        </authorList>
    </citation>
    <scope>IDENTIFICATION BY MASS SPECTROMETRY [LARGE SCALE ANALYSIS]</scope>
</reference>
<dbReference type="InterPro" id="IPR013956">
    <property type="entry name" value="E3_ubiquit_lig_Bre1"/>
</dbReference>
<evidence type="ECO:0000256" key="4">
    <source>
        <dbReference type="ARBA" id="ARBA00005555"/>
    </source>
</evidence>
<dbReference type="SUPFAM" id="SSF57850">
    <property type="entry name" value="RING/U-box"/>
    <property type="match status" value="1"/>
</dbReference>
<evidence type="ECO:0000256" key="2">
    <source>
        <dbReference type="ARBA" id="ARBA00004123"/>
    </source>
</evidence>
<dbReference type="VEuPathDB" id="HostDB:ENSMUSG00000030816"/>
<dbReference type="jPOST" id="A0A0X1KG60"/>
<evidence type="ECO:0000256" key="5">
    <source>
        <dbReference type="ARBA" id="ARBA00022499"/>
    </source>
</evidence>
<evidence type="ECO:0000256" key="16">
    <source>
        <dbReference type="ARBA" id="ARBA00023242"/>
    </source>
</evidence>
<dbReference type="Proteomes" id="UP000000589">
    <property type="component" value="Chromosome 7"/>
</dbReference>
<evidence type="ECO:0000256" key="19">
    <source>
        <dbReference type="RuleBase" id="RU365038"/>
    </source>
</evidence>
<reference evidence="23 25" key="3">
    <citation type="journal article" date="2011" name="PLoS Biol.">
        <title>Modernizing reference genome assemblies.</title>
        <authorList>
            <person name="Church D.M."/>
            <person name="Schneider V.A."/>
            <person name="Graves T."/>
            <person name="Auger K."/>
            <person name="Cunningham F."/>
            <person name="Bouk N."/>
            <person name="Chen H.C."/>
            <person name="Agarwala R."/>
            <person name="McLaren W.M."/>
            <person name="Ritchie G.R."/>
            <person name="Albracht D."/>
            <person name="Kremitzki M."/>
            <person name="Rock S."/>
            <person name="Kotkiewicz H."/>
            <person name="Kremitzki C."/>
            <person name="Wollam A."/>
            <person name="Trani L."/>
            <person name="Fulton L."/>
            <person name="Fulton R."/>
            <person name="Matthews L."/>
            <person name="Whitehead S."/>
            <person name="Chow W."/>
            <person name="Torrance J."/>
            <person name="Dunn M."/>
            <person name="Harden G."/>
            <person name="Threadgold G."/>
            <person name="Wood J."/>
            <person name="Collins J."/>
            <person name="Heath P."/>
            <person name="Griffiths G."/>
            <person name="Pelan S."/>
            <person name="Grafham D."/>
            <person name="Eichler E.E."/>
            <person name="Weinstock G."/>
            <person name="Mardis E.R."/>
            <person name="Wilson R.K."/>
            <person name="Howe K."/>
            <person name="Flicek P."/>
            <person name="Hubbard T."/>
        </authorList>
    </citation>
    <scope>NUCLEOTIDE SEQUENCE [LARGE SCALE GENOMIC DNA]</scope>
    <source>
        <strain evidence="23 25">C57BL/6J</strain>
    </source>
</reference>
<feature type="compositionally biased region" description="Basic and acidic residues" evidence="21">
    <location>
        <begin position="562"/>
        <end position="579"/>
    </location>
</feature>
<dbReference type="PROSITE" id="PS00518">
    <property type="entry name" value="ZF_RING_1"/>
    <property type="match status" value="1"/>
</dbReference>
<keyword evidence="10 19" id="KW-0833">Ubl conjugation pathway</keyword>
<evidence type="ECO:0000256" key="18">
    <source>
        <dbReference type="PROSITE-ProRule" id="PRU00175"/>
    </source>
</evidence>
<evidence type="ECO:0000313" key="23">
    <source>
        <dbReference type="Ensembl" id="ENSMUSP00000033088.8"/>
    </source>
</evidence>
<keyword evidence="13 19" id="KW-0156">Chromatin regulator</keyword>
<evidence type="ECO:0000256" key="3">
    <source>
        <dbReference type="ARBA" id="ARBA00004906"/>
    </source>
</evidence>
<evidence type="ECO:0000256" key="21">
    <source>
        <dbReference type="SAM" id="MobiDB-lite"/>
    </source>
</evidence>
<keyword evidence="7 19" id="KW-0808">Transferase</keyword>
<evidence type="ECO:0000256" key="12">
    <source>
        <dbReference type="ARBA" id="ARBA00022843"/>
    </source>
</evidence>
<comment type="pathway">
    <text evidence="3 19">Protein modification; protein ubiquitination.</text>
</comment>
<feature type="region of interest" description="Disordered" evidence="21">
    <location>
        <begin position="479"/>
        <end position="607"/>
    </location>
</feature>
<dbReference type="InterPro" id="IPR018957">
    <property type="entry name" value="Znf_C3HC4_RING-type"/>
</dbReference>
<feature type="domain" description="RING-type" evidence="22">
    <location>
        <begin position="908"/>
        <end position="947"/>
    </location>
</feature>
<reference evidence="23" key="6">
    <citation type="submission" date="2025-09" db="UniProtKB">
        <authorList>
            <consortium name="Ensembl"/>
        </authorList>
    </citation>
    <scope>IDENTIFICATION</scope>
    <source>
        <strain evidence="23">C57BL/6J</strain>
    </source>
</reference>
<keyword evidence="8 19" id="KW-0479">Metal-binding</keyword>
<dbReference type="SMR" id="A0A0X1KG60"/>
<dbReference type="SMART" id="SM00184">
    <property type="entry name" value="RING"/>
    <property type="match status" value="1"/>
</dbReference>
<dbReference type="ExpressionAtlas" id="A0A0X1KG60">
    <property type="expression patterns" value="baseline and differential"/>
</dbReference>
<dbReference type="Antibodypedia" id="13809">
    <property type="antibodies" value="275 antibodies from 33 providers"/>
</dbReference>
<evidence type="ECO:0000256" key="6">
    <source>
        <dbReference type="ARBA" id="ARBA00022553"/>
    </source>
</evidence>
<evidence type="ECO:0000256" key="13">
    <source>
        <dbReference type="ARBA" id="ARBA00022853"/>
    </source>
</evidence>
<evidence type="ECO:0000256" key="14">
    <source>
        <dbReference type="ARBA" id="ARBA00022990"/>
    </source>
</evidence>
<dbReference type="ProteomicsDB" id="314569"/>
<dbReference type="PANTHER" id="PTHR23163:SF4">
    <property type="entry name" value="E3 UBIQUITIN-PROTEIN LIGASE BRE1B"/>
    <property type="match status" value="1"/>
</dbReference>
<evidence type="ECO:0000256" key="9">
    <source>
        <dbReference type="ARBA" id="ARBA00022771"/>
    </source>
</evidence>
<dbReference type="InterPro" id="IPR013083">
    <property type="entry name" value="Znf_RING/FYVE/PHD"/>
</dbReference>
<keyword evidence="9 18" id="KW-0863">Zinc-finger</keyword>
<dbReference type="Gene3D" id="3.30.40.10">
    <property type="entry name" value="Zinc/RING finger domain, C3HC4 (zinc finger)"/>
    <property type="match status" value="1"/>
</dbReference>
<accession>A0A0X1KG60</accession>
<dbReference type="InterPro" id="IPR058642">
    <property type="entry name" value="BRE1A/B-like_dom"/>
</dbReference>
<evidence type="ECO:0007829" key="26">
    <source>
        <dbReference type="PeptideAtlas" id="A0A0X1KG60"/>
    </source>
</evidence>
<evidence type="ECO:0000313" key="25">
    <source>
        <dbReference type="Proteomes" id="UP000000589"/>
    </source>
</evidence>
<feature type="compositionally biased region" description="Basic and acidic residues" evidence="21">
    <location>
        <begin position="593"/>
        <end position="607"/>
    </location>
</feature>
<evidence type="ECO:0000256" key="10">
    <source>
        <dbReference type="ARBA" id="ARBA00022786"/>
    </source>
</evidence>
<feature type="region of interest" description="Disordered" evidence="21">
    <location>
        <begin position="122"/>
        <end position="142"/>
    </location>
</feature>
<reference evidence="28" key="2">
    <citation type="journal article" date="2010" name="Cell">
        <title>A tissue-specific atlas of mouse protein phosphorylation and expression.</title>
        <authorList>
            <person name="Huttlin E.L."/>
            <person name="Jedrychowski M.P."/>
            <person name="Elias J.E."/>
            <person name="Goswami T."/>
            <person name="Rad R."/>
            <person name="Beausoleil S.A."/>
            <person name="Villen J."/>
            <person name="Haas W."/>
            <person name="Sowa M.E."/>
            <person name="Gygi S.P."/>
        </authorList>
    </citation>
    <scope>IDENTIFICATION BY MASS SPECTROMETRY [LARGE SCALE ANALYSIS]</scope>
</reference>
<evidence type="ECO:0000256" key="15">
    <source>
        <dbReference type="ARBA" id="ARBA00023054"/>
    </source>
</evidence>
<keyword evidence="15 19" id="KW-0175">Coiled coil</keyword>
<dbReference type="Ensembl" id="ENSMUST00000033088.8">
    <property type="protein sequence ID" value="ENSMUSP00000033088.8"/>
    <property type="gene ID" value="ENSMUSG00000030816.9"/>
</dbReference>
<dbReference type="GeneTree" id="ENSGT00390000002866"/>
<dbReference type="GO" id="GO:0006325">
    <property type="term" value="P:chromatin organization"/>
    <property type="evidence" value="ECO:0007669"/>
    <property type="project" value="UniProtKB-KW"/>
</dbReference>
<comment type="subcellular location">
    <subcellularLocation>
        <location evidence="2 19">Nucleus</location>
    </subcellularLocation>
</comment>
<gene>
    <name evidence="23 24" type="primary">Rnf40</name>
</gene>
<evidence type="ECO:0007829" key="28">
    <source>
        <dbReference type="PubMed" id="21183079"/>
    </source>
</evidence>
<evidence type="ECO:0000256" key="20">
    <source>
        <dbReference type="SAM" id="Coils"/>
    </source>
</evidence>
<comment type="subunit">
    <text evidence="19">Component of the RNF20/40 complex (also known as BRE1 complex) probably composed of 2 copies of RNF20/BRE1A and 2 copies of RNF40/BRE1B. Interacts with UBE2E1/UBCH6.</text>
</comment>
<comment type="catalytic activity">
    <reaction evidence="1 19">
        <text>S-ubiquitinyl-[E2 ubiquitin-conjugating enzyme]-L-cysteine + [acceptor protein]-L-lysine = [E2 ubiquitin-conjugating enzyme]-L-cysteine + N(6)-ubiquitinyl-[acceptor protein]-L-lysine.</text>
        <dbReference type="EC" id="2.3.2.27"/>
    </reaction>
</comment>
<keyword evidence="25" id="KW-1185">Reference proteome</keyword>
<dbReference type="PANTHER" id="PTHR23163">
    <property type="entry name" value="RING FINGER PROTEIN-RELATED"/>
    <property type="match status" value="1"/>
</dbReference>
<dbReference type="Pfam" id="PF26052">
    <property type="entry name" value="BRE1B"/>
    <property type="match status" value="1"/>
</dbReference>
<dbReference type="UniPathway" id="UPA00143"/>
<dbReference type="AlphaFoldDB" id="A0A0X1KG60"/>
<evidence type="ECO:0000256" key="17">
    <source>
        <dbReference type="ARBA" id="ARBA00037123"/>
    </source>
</evidence>